<keyword evidence="7" id="KW-0472">Membrane</keyword>
<evidence type="ECO:0000256" key="5">
    <source>
        <dbReference type="ARBA" id="ARBA00022725"/>
    </source>
</evidence>
<evidence type="ECO:0000256" key="7">
    <source>
        <dbReference type="ARBA" id="ARBA00023136"/>
    </source>
</evidence>
<accession>A0A0S3J2N1</accession>
<keyword evidence="6" id="KW-1133">Transmembrane helix</keyword>
<keyword evidence="9" id="KW-0807">Transducer</keyword>
<dbReference type="EMBL" id="KT381557">
    <property type="protein sequence ID" value="ALR72563.1"/>
    <property type="molecule type" value="mRNA"/>
</dbReference>
<name>A0A0S3J2N1_9CUCU</name>
<dbReference type="GO" id="GO:0005886">
    <property type="term" value="C:plasma membrane"/>
    <property type="evidence" value="ECO:0007669"/>
    <property type="project" value="UniProtKB-SubCell"/>
</dbReference>
<dbReference type="GO" id="GO:0007165">
    <property type="term" value="P:signal transduction"/>
    <property type="evidence" value="ECO:0007669"/>
    <property type="project" value="UniProtKB-KW"/>
</dbReference>
<organism evidence="10">
    <name type="scientific">Colaphellus bowringi</name>
    <dbReference type="NCBI Taxonomy" id="561076"/>
    <lineage>
        <taxon>Eukaryota</taxon>
        <taxon>Metazoa</taxon>
        <taxon>Ecdysozoa</taxon>
        <taxon>Arthropoda</taxon>
        <taxon>Hexapoda</taxon>
        <taxon>Insecta</taxon>
        <taxon>Pterygota</taxon>
        <taxon>Neoptera</taxon>
        <taxon>Endopterygota</taxon>
        <taxon>Coleoptera</taxon>
        <taxon>Polyphaga</taxon>
        <taxon>Cucujiformia</taxon>
        <taxon>Chrysomeloidea</taxon>
        <taxon>Chrysomelidae</taxon>
        <taxon>Chrysomelinae</taxon>
        <taxon>Chrysomelini</taxon>
        <taxon>Colaphellus</taxon>
    </lineage>
</organism>
<keyword evidence="2" id="KW-1003">Cell membrane</keyword>
<protein>
    <submittedName>
        <fullName evidence="10">Odorant receptor OR18</fullName>
    </submittedName>
</protein>
<sequence length="175" mass="19921">MGVDVLVLSVCACVVQQYKILEYLFLNFNTPRMVEINEMFEKMGEEVNSSYDAQKKYLVRCIELHQIVLRVTRNINKALSSIQLFQLSSSATSIGVGLFQLTKGSSTFFQYTMASAYIFANLMQLLIFCSVGNELYYQASLLPQSIFLSNWSESSVELRKDILIVLQKSQQVPEL</sequence>
<dbReference type="Pfam" id="PF02949">
    <property type="entry name" value="7tm_6"/>
    <property type="match status" value="1"/>
</dbReference>
<comment type="subcellular location">
    <subcellularLocation>
        <location evidence="1">Cell membrane</location>
        <topology evidence="1">Multi-pass membrane protein</topology>
    </subcellularLocation>
</comment>
<evidence type="ECO:0000313" key="10">
    <source>
        <dbReference type="EMBL" id="ALR72563.1"/>
    </source>
</evidence>
<dbReference type="InterPro" id="IPR004117">
    <property type="entry name" value="7tm6_olfct_rcpt"/>
</dbReference>
<keyword evidence="3" id="KW-0716">Sensory transduction</keyword>
<reference evidence="10" key="2">
    <citation type="submission" date="2015-08" db="EMBL/GenBank/DDBJ databases">
        <authorList>
            <person name="Babu N.S."/>
            <person name="Beckwith C.J."/>
            <person name="Beseler K.G."/>
            <person name="Brison A."/>
            <person name="Carone J.V."/>
            <person name="Caskin T.P."/>
            <person name="Diamond M."/>
            <person name="Durham M.E."/>
            <person name="Foxe J.M."/>
            <person name="Go M."/>
            <person name="Henderson B.A."/>
            <person name="Jones I.B."/>
            <person name="McGettigan J.A."/>
            <person name="Micheletti S.J."/>
            <person name="Nasrallah M.E."/>
            <person name="Ortiz D."/>
            <person name="Piller C.R."/>
            <person name="Privatt S.R."/>
            <person name="Schneider S.L."/>
            <person name="Sharp S."/>
            <person name="Smith T.C."/>
            <person name="Stanton J.D."/>
            <person name="Ullery H.E."/>
            <person name="Wilson R.J."/>
            <person name="Serrano M.G."/>
            <person name="Buck G."/>
            <person name="Lee V."/>
            <person name="Wang Y."/>
            <person name="Carvalho R."/>
            <person name="Voegtly L."/>
            <person name="Shi R."/>
            <person name="Duckworth R."/>
            <person name="Johnson A."/>
            <person name="Loviza R."/>
            <person name="Walstead R."/>
            <person name="Shah Z."/>
            <person name="Kiflezghi M."/>
            <person name="Wade K."/>
            <person name="Ball S.L."/>
            <person name="Bradley K.W."/>
            <person name="Asai D.J."/>
            <person name="Bowman C.A."/>
            <person name="Russell D.A."/>
            <person name="Pope W.H."/>
            <person name="Jacobs-Sera D."/>
            <person name="Hendrix R.W."/>
            <person name="Hatfull G.F."/>
        </authorList>
    </citation>
    <scope>NUCLEOTIDE SEQUENCE</scope>
</reference>
<dbReference type="PANTHER" id="PTHR21137">
    <property type="entry name" value="ODORANT RECEPTOR"/>
    <property type="match status" value="1"/>
</dbReference>
<evidence type="ECO:0000256" key="6">
    <source>
        <dbReference type="ARBA" id="ARBA00022989"/>
    </source>
</evidence>
<keyword evidence="4" id="KW-0812">Transmembrane</keyword>
<dbReference type="AlphaFoldDB" id="A0A0S3J2N1"/>
<evidence type="ECO:0000256" key="3">
    <source>
        <dbReference type="ARBA" id="ARBA00022606"/>
    </source>
</evidence>
<feature type="non-terminal residue" evidence="10">
    <location>
        <position position="175"/>
    </location>
</feature>
<evidence type="ECO:0000256" key="4">
    <source>
        <dbReference type="ARBA" id="ARBA00022692"/>
    </source>
</evidence>
<evidence type="ECO:0000256" key="1">
    <source>
        <dbReference type="ARBA" id="ARBA00004651"/>
    </source>
</evidence>
<keyword evidence="8 10" id="KW-0675">Receptor</keyword>
<dbReference type="GO" id="GO:0005549">
    <property type="term" value="F:odorant binding"/>
    <property type="evidence" value="ECO:0007669"/>
    <property type="project" value="InterPro"/>
</dbReference>
<evidence type="ECO:0000256" key="8">
    <source>
        <dbReference type="ARBA" id="ARBA00023170"/>
    </source>
</evidence>
<proteinExistence type="evidence at transcript level"/>
<dbReference type="PANTHER" id="PTHR21137:SF35">
    <property type="entry name" value="ODORANT RECEPTOR 19A-RELATED"/>
    <property type="match status" value="1"/>
</dbReference>
<evidence type="ECO:0000256" key="2">
    <source>
        <dbReference type="ARBA" id="ARBA00022475"/>
    </source>
</evidence>
<reference evidence="10" key="1">
    <citation type="journal article" date="2015" name="BMC Genomics">
        <title>Candidate chemosensory genes identified in Colaphellus bowringi by antennal transcriptome analysis.</title>
        <authorList>
            <person name="Li X.M."/>
            <person name="Zhu X.Y."/>
            <person name="Wang Z.Q."/>
            <person name="Wang Y."/>
            <person name="He P."/>
            <person name="Chen G."/>
            <person name="Sun L."/>
            <person name="Deng D.G."/>
            <person name="Zhang Y.N."/>
        </authorList>
    </citation>
    <scope>NUCLEOTIDE SEQUENCE</scope>
</reference>
<keyword evidence="5" id="KW-0552">Olfaction</keyword>
<evidence type="ECO:0000256" key="9">
    <source>
        <dbReference type="ARBA" id="ARBA00023224"/>
    </source>
</evidence>
<dbReference type="GO" id="GO:0004984">
    <property type="term" value="F:olfactory receptor activity"/>
    <property type="evidence" value="ECO:0007669"/>
    <property type="project" value="InterPro"/>
</dbReference>